<dbReference type="OMA" id="EECPLQW"/>
<dbReference type="Proteomes" id="UP000694546">
    <property type="component" value="Chromosome 16"/>
</dbReference>
<protein>
    <recommendedName>
        <fullName evidence="13">BED-type domain-containing protein</fullName>
    </recommendedName>
</protein>
<dbReference type="PANTHER" id="PTHR46481">
    <property type="entry name" value="ZINC FINGER BED DOMAIN-CONTAINING PROTEIN 4"/>
    <property type="match status" value="1"/>
</dbReference>
<dbReference type="PANTHER" id="PTHR46481:SF10">
    <property type="entry name" value="ZINC FINGER BED DOMAIN-CONTAINING PROTEIN 39"/>
    <property type="match status" value="1"/>
</dbReference>
<keyword evidence="8" id="KW-0539">Nucleus</keyword>
<dbReference type="Ensembl" id="ENSGMOT00000028543.1">
    <property type="protein sequence ID" value="ENSGMOP00000024889.1"/>
    <property type="gene ID" value="ENSGMOG00000035455.1"/>
</dbReference>
<sequence>MDTEPKEVVGPLDGKFEFKKNKDGTLNKQAVICTLCKKEFSFHRSTSSLKYHINAKHAFVGSSSSGARPGGLVQTTLTEGRALSKSISENLTQKIAKWIAKDCRPINIVEDKGLAEVLQVASRDAFYKPPSRGTVMTKIHDLYKTEKKKKKEDLAVADYVALTGDHWTSVSNNNYLGVTAHHITKTWELKSFALTTMKTEERHFAEACAEQFLTVARKWEIEGKVTTIGTDSARNMIAAARLLTFEHMPCIAHILQRSITVSLSDSGFVHALSKSRKIVGHFKHSPANTAELQAQQAALGQKQEPLVQDVPTRWNSTVDMVKRLNRNQAAIKATLDQQQHKLIMLTPPEWDKVQRLETLLEPCRYVTEILGGEAYVSCSVVLPALCHLRRVMEVSDEDPAYVVRFKTAFKEDLASRQEKTNNAWLKLATALDPRFKDLKTLPKSEREEVWTTLGGMLHELSPRRSPQTSEDGPPKKKMSLLLQMCSDSDSDEEVQPGRDIHRYRAEPCISMEDCPLQWWSAHSGAHDKLALLARKYLATPASTVPCERLFSVAGHIVQKKRSALLSENVNQLVCLSNWLKEE</sequence>
<evidence type="ECO:0000256" key="5">
    <source>
        <dbReference type="ARBA" id="ARBA00023015"/>
    </source>
</evidence>
<dbReference type="GO" id="GO:0005634">
    <property type="term" value="C:nucleus"/>
    <property type="evidence" value="ECO:0007669"/>
    <property type="project" value="UniProtKB-SubCell"/>
</dbReference>
<organism evidence="11 12">
    <name type="scientific">Gadus morhua</name>
    <name type="common">Atlantic cod</name>
    <dbReference type="NCBI Taxonomy" id="8049"/>
    <lineage>
        <taxon>Eukaryota</taxon>
        <taxon>Metazoa</taxon>
        <taxon>Chordata</taxon>
        <taxon>Craniata</taxon>
        <taxon>Vertebrata</taxon>
        <taxon>Euteleostomi</taxon>
        <taxon>Actinopterygii</taxon>
        <taxon>Neopterygii</taxon>
        <taxon>Teleostei</taxon>
        <taxon>Neoteleostei</taxon>
        <taxon>Acanthomorphata</taxon>
        <taxon>Zeiogadaria</taxon>
        <taxon>Gadariae</taxon>
        <taxon>Gadiformes</taxon>
        <taxon>Gadoidei</taxon>
        <taxon>Gadidae</taxon>
        <taxon>Gadus</taxon>
    </lineage>
</organism>
<dbReference type="InterPro" id="IPR012337">
    <property type="entry name" value="RNaseH-like_sf"/>
</dbReference>
<evidence type="ECO:0000313" key="12">
    <source>
        <dbReference type="Proteomes" id="UP000694546"/>
    </source>
</evidence>
<reference evidence="11" key="1">
    <citation type="submission" date="2025-08" db="UniProtKB">
        <authorList>
            <consortium name="Ensembl"/>
        </authorList>
    </citation>
    <scope>IDENTIFICATION</scope>
</reference>
<accession>A0A8C5A106</accession>
<evidence type="ECO:0000256" key="2">
    <source>
        <dbReference type="ARBA" id="ARBA00022723"/>
    </source>
</evidence>
<evidence type="ECO:0000256" key="6">
    <source>
        <dbReference type="ARBA" id="ARBA00023125"/>
    </source>
</evidence>
<feature type="domain" description="BED-type" evidence="9">
    <location>
        <begin position="26"/>
        <end position="57"/>
    </location>
</feature>
<dbReference type="GO" id="GO:0003677">
    <property type="term" value="F:DNA binding"/>
    <property type="evidence" value="ECO:0007669"/>
    <property type="project" value="UniProtKB-KW"/>
</dbReference>
<dbReference type="Gene3D" id="1.10.10.1070">
    <property type="entry name" value="Zinc finger, BED domain-containing"/>
    <property type="match status" value="1"/>
</dbReference>
<keyword evidence="2" id="KW-0479">Metal-binding</keyword>
<dbReference type="GO" id="GO:0046983">
    <property type="term" value="F:protein dimerization activity"/>
    <property type="evidence" value="ECO:0007669"/>
    <property type="project" value="InterPro"/>
</dbReference>
<keyword evidence="3" id="KW-0863">Zinc-finger</keyword>
<keyword evidence="4" id="KW-0862">Zinc</keyword>
<keyword evidence="7" id="KW-0804">Transcription</keyword>
<evidence type="ECO:0000256" key="7">
    <source>
        <dbReference type="ARBA" id="ARBA00023163"/>
    </source>
</evidence>
<dbReference type="AlphaFoldDB" id="A0A8C5A106"/>
<evidence type="ECO:0000256" key="4">
    <source>
        <dbReference type="ARBA" id="ARBA00022833"/>
    </source>
</evidence>
<dbReference type="InterPro" id="IPR052035">
    <property type="entry name" value="ZnF_BED_domain_contain"/>
</dbReference>
<dbReference type="SUPFAM" id="SSF53098">
    <property type="entry name" value="Ribonuclease H-like"/>
    <property type="match status" value="1"/>
</dbReference>
<dbReference type="GO" id="GO:0008270">
    <property type="term" value="F:zinc ion binding"/>
    <property type="evidence" value="ECO:0007669"/>
    <property type="project" value="UniProtKB-KW"/>
</dbReference>
<comment type="subcellular location">
    <subcellularLocation>
        <location evidence="1">Nucleus</location>
    </subcellularLocation>
</comment>
<keyword evidence="12" id="KW-1185">Reference proteome</keyword>
<proteinExistence type="predicted"/>
<evidence type="ECO:0000313" key="11">
    <source>
        <dbReference type="Ensembl" id="ENSGMOP00000024889.1"/>
    </source>
</evidence>
<dbReference type="Pfam" id="PF02892">
    <property type="entry name" value="zf-BED"/>
    <property type="match status" value="1"/>
</dbReference>
<evidence type="ECO:0000259" key="10">
    <source>
        <dbReference type="Pfam" id="PF05699"/>
    </source>
</evidence>
<keyword evidence="6" id="KW-0238">DNA-binding</keyword>
<evidence type="ECO:0000259" key="9">
    <source>
        <dbReference type="Pfam" id="PF02892"/>
    </source>
</evidence>
<dbReference type="InterPro" id="IPR003656">
    <property type="entry name" value="Znf_BED"/>
</dbReference>
<evidence type="ECO:0000256" key="3">
    <source>
        <dbReference type="ARBA" id="ARBA00022771"/>
    </source>
</evidence>
<keyword evidence="5" id="KW-0805">Transcription regulation</keyword>
<reference evidence="11" key="2">
    <citation type="submission" date="2025-09" db="UniProtKB">
        <authorList>
            <consortium name="Ensembl"/>
        </authorList>
    </citation>
    <scope>IDENTIFICATION</scope>
</reference>
<dbReference type="Pfam" id="PF05699">
    <property type="entry name" value="Dimer_Tnp_hAT"/>
    <property type="match status" value="1"/>
</dbReference>
<name>A0A8C5A106_GADMO</name>
<evidence type="ECO:0008006" key="13">
    <source>
        <dbReference type="Google" id="ProtNLM"/>
    </source>
</evidence>
<evidence type="ECO:0000256" key="1">
    <source>
        <dbReference type="ARBA" id="ARBA00004123"/>
    </source>
</evidence>
<dbReference type="SUPFAM" id="SSF140996">
    <property type="entry name" value="Hermes dimerisation domain"/>
    <property type="match status" value="1"/>
</dbReference>
<evidence type="ECO:0000256" key="8">
    <source>
        <dbReference type="ARBA" id="ARBA00023242"/>
    </source>
</evidence>
<feature type="domain" description="HAT C-terminal dimerisation" evidence="10">
    <location>
        <begin position="500"/>
        <end position="579"/>
    </location>
</feature>
<dbReference type="InterPro" id="IPR008906">
    <property type="entry name" value="HATC_C_dom"/>
</dbReference>
<dbReference type="GeneTree" id="ENSGT00940000158431"/>